<dbReference type="RefSeq" id="WP_038263073.1">
    <property type="nucleotide sequence ID" value="NZ_FSRH01000008.1"/>
</dbReference>
<comment type="caution">
    <text evidence="1">The sequence shown here is derived from an EMBL/GenBank/DDBJ whole genome shotgun (WGS) entry which is preliminary data.</text>
</comment>
<keyword evidence="2" id="KW-1185">Reference proteome</keyword>
<accession>A0A069RNZ9</accession>
<sequence length="111" mass="12633">MINKTVMGALAGIGVPVSFQTYDGNESVYITFFEYLQKGEDYSEDEEEITGHYIQVDVWSKGDYADIVNAAKEKLISAGFTRKSEYDLYEPDTKVYHHVIRLFYAENQIGG</sequence>
<dbReference type="InterPro" id="IPR021508">
    <property type="entry name" value="Gp17-like"/>
</dbReference>
<name>A0A069RNZ9_PEPLI</name>
<reference evidence="1 2" key="1">
    <citation type="submission" date="2014-03" db="EMBL/GenBank/DDBJ databases">
        <title>Genome sequence of Clostridium litorale W6, DSM 5388.</title>
        <authorList>
            <person name="Poehlein A."/>
            <person name="Jagirdar A."/>
            <person name="Khonsari B."/>
            <person name="Chibani C.M."/>
            <person name="Gutierrez Gutierrez D.A."/>
            <person name="Davydova E."/>
            <person name="Alghaithi H.S."/>
            <person name="Nair K.P."/>
            <person name="Dhamotharan K."/>
            <person name="Chandran L."/>
            <person name="G W."/>
            <person name="Daniel R."/>
        </authorList>
    </citation>
    <scope>NUCLEOTIDE SEQUENCE [LARGE SCALE GENOMIC DNA]</scope>
    <source>
        <strain evidence="1 2">W6</strain>
    </source>
</reference>
<organism evidence="1 2">
    <name type="scientific">Peptoclostridium litorale DSM 5388</name>
    <dbReference type="NCBI Taxonomy" id="1121324"/>
    <lineage>
        <taxon>Bacteria</taxon>
        <taxon>Bacillati</taxon>
        <taxon>Bacillota</taxon>
        <taxon>Clostridia</taxon>
        <taxon>Peptostreptococcales</taxon>
        <taxon>Peptoclostridiaceae</taxon>
        <taxon>Peptoclostridium</taxon>
    </lineage>
</organism>
<evidence type="ECO:0000313" key="1">
    <source>
        <dbReference type="EMBL" id="KDR95902.1"/>
    </source>
</evidence>
<dbReference type="AlphaFoldDB" id="A0A069RNZ9"/>
<dbReference type="Proteomes" id="UP000027946">
    <property type="component" value="Unassembled WGS sequence"/>
</dbReference>
<dbReference type="STRING" id="1121324.CLIT_8c00710"/>
<dbReference type="EMBL" id="JJMM01000008">
    <property type="protein sequence ID" value="KDR95902.1"/>
    <property type="molecule type" value="Genomic_DNA"/>
</dbReference>
<dbReference type="OrthoDB" id="2454603at2"/>
<protein>
    <submittedName>
        <fullName evidence="1">Uncharacterized protein</fullName>
    </submittedName>
</protein>
<gene>
    <name evidence="1" type="ORF">CLIT_8c00710</name>
</gene>
<dbReference type="Pfam" id="PF11367">
    <property type="entry name" value="Tail_completion_gp17"/>
    <property type="match status" value="1"/>
</dbReference>
<evidence type="ECO:0000313" key="2">
    <source>
        <dbReference type="Proteomes" id="UP000027946"/>
    </source>
</evidence>
<proteinExistence type="predicted"/>
<dbReference type="eggNOG" id="ENOG5031FPR">
    <property type="taxonomic scope" value="Bacteria"/>
</dbReference>